<feature type="domain" description="LicD/FKTN/FKRP nucleotidyltransferase" evidence="1">
    <location>
        <begin position="24"/>
        <end position="245"/>
    </location>
</feature>
<name>A0A1I0CVB7_9FIRM</name>
<keyword evidence="2" id="KW-0808">Transferase</keyword>
<dbReference type="AlphaFoldDB" id="A0A1I0CVB7"/>
<dbReference type="GeneID" id="78287642"/>
<dbReference type="EMBL" id="FOIN01000004">
    <property type="protein sequence ID" value="SET23765.1"/>
    <property type="molecule type" value="Genomic_DNA"/>
</dbReference>
<accession>A0A1I0CVB7</accession>
<sequence length="271" mass="31970">MENNILKQLQEVELEILKDFHDFCIKNNIKYSLYAGTALGAVRHKGFIPWDDDVDIIMTPENYIKFVKCWYDNPINGYYFQDADKEFESGISHSKIRKNGTVLLTDGEDEKKGHHGIWIDVFVFTKVKQNSIGRFKVRFYSICQILLTRGFNYNVNDNLMKKIIKRVLQLIPKKIQIYLLYLARKKLSSNDNLTNNYCLVDTSCYSVLNLYFSKELVQEYSLISFCDTDLMIFKDYGHMLEVKYKDYMTLPSKEDQVCKHNPSKIIFKEEF</sequence>
<reference evidence="3" key="1">
    <citation type="submission" date="2016-10" db="EMBL/GenBank/DDBJ databases">
        <authorList>
            <person name="Varghese N."/>
            <person name="Submissions S."/>
        </authorList>
    </citation>
    <scope>NUCLEOTIDE SEQUENCE [LARGE SCALE GENOMIC DNA]</scope>
    <source>
        <strain evidence="3">DSM 1551</strain>
    </source>
</reference>
<protein>
    <submittedName>
        <fullName evidence="2">Lipopolysaccharide cholinephosphotransferase</fullName>
    </submittedName>
</protein>
<organism evidence="2 3">
    <name type="scientific">Thomasclavelia cocleata</name>
    <dbReference type="NCBI Taxonomy" id="69824"/>
    <lineage>
        <taxon>Bacteria</taxon>
        <taxon>Bacillati</taxon>
        <taxon>Bacillota</taxon>
        <taxon>Erysipelotrichia</taxon>
        <taxon>Erysipelotrichales</taxon>
        <taxon>Coprobacillaceae</taxon>
        <taxon>Thomasclavelia</taxon>
    </lineage>
</organism>
<dbReference type="GO" id="GO:0009100">
    <property type="term" value="P:glycoprotein metabolic process"/>
    <property type="evidence" value="ECO:0007669"/>
    <property type="project" value="UniProtKB-ARBA"/>
</dbReference>
<dbReference type="PANTHER" id="PTHR43404:SF2">
    <property type="entry name" value="LIPOPOLYSACCHARIDE CHOLINEPHOSPHOTRANSFERASE LICD"/>
    <property type="match status" value="1"/>
</dbReference>
<dbReference type="OrthoDB" id="9786100at2"/>
<evidence type="ECO:0000313" key="2">
    <source>
        <dbReference type="EMBL" id="SET23765.1"/>
    </source>
</evidence>
<dbReference type="GO" id="GO:0016740">
    <property type="term" value="F:transferase activity"/>
    <property type="evidence" value="ECO:0007669"/>
    <property type="project" value="UniProtKB-KW"/>
</dbReference>
<evidence type="ECO:0000259" key="1">
    <source>
        <dbReference type="Pfam" id="PF04991"/>
    </source>
</evidence>
<dbReference type="Proteomes" id="UP000198558">
    <property type="component" value="Unassembled WGS sequence"/>
</dbReference>
<dbReference type="InterPro" id="IPR052942">
    <property type="entry name" value="LPS_cholinephosphotransferase"/>
</dbReference>
<proteinExistence type="predicted"/>
<dbReference type="InterPro" id="IPR007074">
    <property type="entry name" value="LicD/FKTN/FKRP_NTP_transf"/>
</dbReference>
<evidence type="ECO:0000313" key="3">
    <source>
        <dbReference type="Proteomes" id="UP000198558"/>
    </source>
</evidence>
<keyword evidence="3" id="KW-1185">Reference proteome</keyword>
<dbReference type="PANTHER" id="PTHR43404">
    <property type="entry name" value="LIPOPOLYSACCHARIDE CHOLINEPHOSPHOTRANSFERASE LICD"/>
    <property type="match status" value="1"/>
</dbReference>
<dbReference type="RefSeq" id="WP_092352371.1">
    <property type="nucleotide sequence ID" value="NZ_FOIN01000004.1"/>
</dbReference>
<dbReference type="Pfam" id="PF04991">
    <property type="entry name" value="LicD"/>
    <property type="match status" value="1"/>
</dbReference>
<gene>
    <name evidence="2" type="ORF">SAMN04489758_10423</name>
</gene>